<sequence>MQIASNSDFLSSTEPPRDSLSDHEVQPPTPHCRPGDLMDRQSLRLSQASSGLVKPADESAKPHEGLPRALHIAADVHLQPGLSPRHDWHLQSVQQQQPSQPHLHTQTNPSFRPQHQHQPRPVHQSQHLALSSSIPHASSFASSPCSFGPTVSLPPHMHAAPAPLFPSHPSSPSPSPPSCPPSIPHPPPPSPPPPPPRQTPPLTSLVAGSSYPYLGTMDRQKSSLSHASDQQTN</sequence>
<evidence type="ECO:0000313" key="2">
    <source>
        <dbReference type="EMBL" id="VEL31415.1"/>
    </source>
</evidence>
<dbReference type="AlphaFoldDB" id="A0A3S5A9T6"/>
<feature type="compositionally biased region" description="Polar residues" evidence="1">
    <location>
        <begin position="1"/>
        <end position="14"/>
    </location>
</feature>
<feature type="compositionally biased region" description="Low complexity" evidence="1">
    <location>
        <begin position="121"/>
        <end position="144"/>
    </location>
</feature>
<keyword evidence="3" id="KW-1185">Reference proteome</keyword>
<feature type="compositionally biased region" description="Basic and acidic residues" evidence="1">
    <location>
        <begin position="55"/>
        <end position="66"/>
    </location>
</feature>
<feature type="compositionally biased region" description="Pro residues" evidence="1">
    <location>
        <begin position="163"/>
        <end position="199"/>
    </location>
</feature>
<evidence type="ECO:0000313" key="3">
    <source>
        <dbReference type="Proteomes" id="UP000784294"/>
    </source>
</evidence>
<reference evidence="2" key="1">
    <citation type="submission" date="2018-11" db="EMBL/GenBank/DDBJ databases">
        <authorList>
            <consortium name="Pathogen Informatics"/>
        </authorList>
    </citation>
    <scope>NUCLEOTIDE SEQUENCE</scope>
</reference>
<feature type="compositionally biased region" description="Basic and acidic residues" evidence="1">
    <location>
        <begin position="15"/>
        <end position="25"/>
    </location>
</feature>
<dbReference type="Proteomes" id="UP000784294">
    <property type="component" value="Unassembled WGS sequence"/>
</dbReference>
<protein>
    <submittedName>
        <fullName evidence="2">Uncharacterized protein</fullName>
    </submittedName>
</protein>
<feature type="compositionally biased region" description="Low complexity" evidence="1">
    <location>
        <begin position="153"/>
        <end position="162"/>
    </location>
</feature>
<evidence type="ECO:0000256" key="1">
    <source>
        <dbReference type="SAM" id="MobiDB-lite"/>
    </source>
</evidence>
<feature type="region of interest" description="Disordered" evidence="1">
    <location>
        <begin position="1"/>
        <end position="233"/>
    </location>
</feature>
<organism evidence="2 3">
    <name type="scientific">Protopolystoma xenopodis</name>
    <dbReference type="NCBI Taxonomy" id="117903"/>
    <lineage>
        <taxon>Eukaryota</taxon>
        <taxon>Metazoa</taxon>
        <taxon>Spiralia</taxon>
        <taxon>Lophotrochozoa</taxon>
        <taxon>Platyhelminthes</taxon>
        <taxon>Monogenea</taxon>
        <taxon>Polyopisthocotylea</taxon>
        <taxon>Polystomatidea</taxon>
        <taxon>Polystomatidae</taxon>
        <taxon>Protopolystoma</taxon>
    </lineage>
</organism>
<proteinExistence type="predicted"/>
<gene>
    <name evidence="2" type="ORF">PXEA_LOCUS24855</name>
</gene>
<feature type="compositionally biased region" description="Low complexity" evidence="1">
    <location>
        <begin position="90"/>
        <end position="113"/>
    </location>
</feature>
<feature type="compositionally biased region" description="Polar residues" evidence="1">
    <location>
        <begin position="222"/>
        <end position="233"/>
    </location>
</feature>
<name>A0A3S5A9T6_9PLAT</name>
<comment type="caution">
    <text evidence="2">The sequence shown here is derived from an EMBL/GenBank/DDBJ whole genome shotgun (WGS) entry which is preliminary data.</text>
</comment>
<dbReference type="EMBL" id="CAAALY010122064">
    <property type="protein sequence ID" value="VEL31415.1"/>
    <property type="molecule type" value="Genomic_DNA"/>
</dbReference>
<accession>A0A3S5A9T6</accession>
<feature type="compositionally biased region" description="Basic and acidic residues" evidence="1">
    <location>
        <begin position="33"/>
        <end position="42"/>
    </location>
</feature>